<dbReference type="PANTHER" id="PTHR11388">
    <property type="entry name" value="ORGANIC ANION TRANSPORTER"/>
    <property type="match status" value="1"/>
</dbReference>
<dbReference type="Gene3D" id="1.20.1250.20">
    <property type="entry name" value="MFS general substrate transporter like domains"/>
    <property type="match status" value="1"/>
</dbReference>
<keyword evidence="10" id="KW-1185">Reference proteome</keyword>
<evidence type="ECO:0000313" key="10">
    <source>
        <dbReference type="Proteomes" id="UP001152795"/>
    </source>
</evidence>
<dbReference type="PANTHER" id="PTHR11388:SF100">
    <property type="entry name" value="SOLUTE CARRIER ORGANIC ANION TRANSPORTER FAMILY MEMBER 4A1"/>
    <property type="match status" value="1"/>
</dbReference>
<feature type="transmembrane region" description="Helical" evidence="8">
    <location>
        <begin position="353"/>
        <end position="374"/>
    </location>
</feature>
<feature type="transmembrane region" description="Helical" evidence="8">
    <location>
        <begin position="589"/>
        <end position="610"/>
    </location>
</feature>
<feature type="transmembrane region" description="Helical" evidence="8">
    <location>
        <begin position="199"/>
        <end position="226"/>
    </location>
</feature>
<feature type="transmembrane region" description="Helical" evidence="8">
    <location>
        <begin position="543"/>
        <end position="564"/>
    </location>
</feature>
<evidence type="ECO:0000256" key="6">
    <source>
        <dbReference type="ARBA" id="ARBA00023136"/>
    </source>
</evidence>
<keyword evidence="7" id="KW-1015">Disulfide bond</keyword>
<dbReference type="InterPro" id="IPR036259">
    <property type="entry name" value="MFS_trans_sf"/>
</dbReference>
<dbReference type="Proteomes" id="UP001152795">
    <property type="component" value="Unassembled WGS sequence"/>
</dbReference>
<dbReference type="AlphaFoldDB" id="A0A7D9DBK5"/>
<feature type="transmembrane region" description="Helical" evidence="8">
    <location>
        <begin position="386"/>
        <end position="406"/>
    </location>
</feature>
<evidence type="ECO:0000256" key="7">
    <source>
        <dbReference type="ARBA" id="ARBA00023157"/>
    </source>
</evidence>
<evidence type="ECO:0000256" key="3">
    <source>
        <dbReference type="ARBA" id="ARBA00022475"/>
    </source>
</evidence>
<dbReference type="SUPFAM" id="SSF100895">
    <property type="entry name" value="Kazal-type serine protease inhibitors"/>
    <property type="match status" value="1"/>
</dbReference>
<keyword evidence="5 8" id="KW-1133">Transmembrane helix</keyword>
<dbReference type="InterPro" id="IPR036058">
    <property type="entry name" value="Kazal_dom_sf"/>
</dbReference>
<dbReference type="PROSITE" id="PS50850">
    <property type="entry name" value="MFS"/>
    <property type="match status" value="1"/>
</dbReference>
<keyword evidence="4 8" id="KW-0812">Transmembrane</keyword>
<feature type="transmembrane region" description="Helical" evidence="8">
    <location>
        <begin position="503"/>
        <end position="522"/>
    </location>
</feature>
<keyword evidence="8" id="KW-0813">Transport</keyword>
<comment type="caution">
    <text evidence="9">The sequence shown here is derived from an EMBL/GenBank/DDBJ whole genome shotgun (WGS) entry which is preliminary data.</text>
</comment>
<dbReference type="PROSITE" id="PS51465">
    <property type="entry name" value="KAZAL_2"/>
    <property type="match status" value="1"/>
</dbReference>
<dbReference type="SUPFAM" id="SSF103473">
    <property type="entry name" value="MFS general substrate transporter"/>
    <property type="match status" value="1"/>
</dbReference>
<feature type="transmembrane region" description="Helical" evidence="8">
    <location>
        <begin position="100"/>
        <end position="121"/>
    </location>
</feature>
<dbReference type="InterPro" id="IPR004156">
    <property type="entry name" value="OATP"/>
</dbReference>
<dbReference type="InterPro" id="IPR002350">
    <property type="entry name" value="Kazal_dom"/>
</dbReference>
<feature type="transmembrane region" description="Helical" evidence="8">
    <location>
        <begin position="69"/>
        <end position="88"/>
    </location>
</feature>
<feature type="transmembrane region" description="Helical" evidence="8">
    <location>
        <begin position="308"/>
        <end position="333"/>
    </location>
</feature>
<evidence type="ECO:0000313" key="9">
    <source>
        <dbReference type="EMBL" id="CAB3981652.1"/>
    </source>
</evidence>
<evidence type="ECO:0000256" key="8">
    <source>
        <dbReference type="RuleBase" id="RU362056"/>
    </source>
</evidence>
<dbReference type="NCBIfam" id="TIGR00805">
    <property type="entry name" value="oat"/>
    <property type="match status" value="1"/>
</dbReference>
<gene>
    <name evidence="9" type="ORF">PACLA_8A073431</name>
</gene>
<evidence type="ECO:0000256" key="1">
    <source>
        <dbReference type="ARBA" id="ARBA00004651"/>
    </source>
</evidence>
<protein>
    <recommendedName>
        <fullName evidence="8">Solute carrier organic anion transporter family member</fullName>
    </recommendedName>
</protein>
<organism evidence="9 10">
    <name type="scientific">Paramuricea clavata</name>
    <name type="common">Red gorgonian</name>
    <name type="synonym">Violescent sea-whip</name>
    <dbReference type="NCBI Taxonomy" id="317549"/>
    <lineage>
        <taxon>Eukaryota</taxon>
        <taxon>Metazoa</taxon>
        <taxon>Cnidaria</taxon>
        <taxon>Anthozoa</taxon>
        <taxon>Octocorallia</taxon>
        <taxon>Malacalcyonacea</taxon>
        <taxon>Plexauridae</taxon>
        <taxon>Paramuricea</taxon>
    </lineage>
</organism>
<comment type="similarity">
    <text evidence="2 8">Belongs to the organo anion transporter (TC 2.A.60) family.</text>
</comment>
<keyword evidence="3" id="KW-1003">Cell membrane</keyword>
<reference evidence="9" key="1">
    <citation type="submission" date="2020-04" db="EMBL/GenBank/DDBJ databases">
        <authorList>
            <person name="Alioto T."/>
            <person name="Alioto T."/>
            <person name="Gomez Garrido J."/>
        </authorList>
    </citation>
    <scope>NUCLEOTIDE SEQUENCE</scope>
    <source>
        <strain evidence="9">A484AB</strain>
    </source>
</reference>
<keyword evidence="6 8" id="KW-0472">Membrane</keyword>
<sequence>MADEEDTDSLDLRCGWRSWKPKFMQQFNSPKWFLFFFTVFSCVQGMIISGFTAAGLTSMERRFQLTSKQAGMIVAAHDVSSLIFVVFVSYYGETRHKAKWIGIGALVTSIGCLLFALPHVLAGKYAPNESVRDTLEKSLCFPNSNNVTTSCENLSASDWKYMFVFIGAKLVLGAGMTPAFTLGPAYIDENVSPEVAPMYIGVWFIATFFGPGVGYLAGGTLMNIYVDLIQPPDMDLTPSDPRWVGAWWLGYFCGGILLLVTSLLILAYPREMPGTKEIRARAIRDGKVMQSNQKLHGRMSEIIPATKYLVCNAVYMCNTLALTGTGLVVTGLAPFISKFLQSQFGANTADAGIFAGVVIIPGTAGGIILGSYLIKRLDQRIVCKDAAKYCLIFSFVGIFGTLTFLIPGCQTTVIAGVNTPYPEMTRLQNMSSCYSPCNCVKIDYIPTCGRNNITFYDPCHAGCSIMFENKTYSHCRCIAKAMNLSLSESSAKPGTCDKKCKNLVPFLFGAFVLLFTNFIVATPNKTVVLRSVPYNLRSYALGFQWLIMSSLGSMPGPVLFGAFIDKTCNLWEERCNETGACLEYDNAQLSYLILAAGLLFQVLATILYFLSWYFCKSNKPADNGDKSFVTADDNLTDLELQRIQEARNTGSPLIQVRGLGSNDDDVKDIHASQLSLVSLTARGMGNVARYPSGTLDTQL</sequence>
<dbReference type="GO" id="GO:0006811">
    <property type="term" value="P:monoatomic ion transport"/>
    <property type="evidence" value="ECO:0007669"/>
    <property type="project" value="UniProtKB-KW"/>
</dbReference>
<feature type="transmembrane region" description="Helical" evidence="8">
    <location>
        <begin position="162"/>
        <end position="187"/>
    </location>
</feature>
<feature type="transmembrane region" description="Helical" evidence="8">
    <location>
        <begin position="246"/>
        <end position="268"/>
    </location>
</feature>
<evidence type="ECO:0000256" key="4">
    <source>
        <dbReference type="ARBA" id="ARBA00022692"/>
    </source>
</evidence>
<evidence type="ECO:0000256" key="2">
    <source>
        <dbReference type="ARBA" id="ARBA00009657"/>
    </source>
</evidence>
<name>A0A7D9DBK5_PARCT</name>
<comment type="subcellular location">
    <subcellularLocation>
        <location evidence="1 8">Cell membrane</location>
        <topology evidence="1 8">Multi-pass membrane protein</topology>
    </subcellularLocation>
</comment>
<proteinExistence type="inferred from homology"/>
<accession>A0A7D9DBK5</accession>
<keyword evidence="8" id="KW-0406">Ion transport</keyword>
<dbReference type="GO" id="GO:0005886">
    <property type="term" value="C:plasma membrane"/>
    <property type="evidence" value="ECO:0007669"/>
    <property type="project" value="UniProtKB-SubCell"/>
</dbReference>
<dbReference type="GO" id="GO:0022857">
    <property type="term" value="F:transmembrane transporter activity"/>
    <property type="evidence" value="ECO:0007669"/>
    <property type="project" value="InterPro"/>
</dbReference>
<dbReference type="InterPro" id="IPR020846">
    <property type="entry name" value="MFS_dom"/>
</dbReference>
<dbReference type="Pfam" id="PF03137">
    <property type="entry name" value="OATP"/>
    <property type="match status" value="1"/>
</dbReference>
<dbReference type="OrthoDB" id="5062115at2759"/>
<feature type="transmembrane region" description="Helical" evidence="8">
    <location>
        <begin position="32"/>
        <end position="57"/>
    </location>
</feature>
<evidence type="ECO:0000256" key="5">
    <source>
        <dbReference type="ARBA" id="ARBA00022989"/>
    </source>
</evidence>
<dbReference type="EMBL" id="CACRXK020000414">
    <property type="protein sequence ID" value="CAB3981652.1"/>
    <property type="molecule type" value="Genomic_DNA"/>
</dbReference>